<evidence type="ECO:0000256" key="1">
    <source>
        <dbReference type="ARBA" id="ARBA00004651"/>
    </source>
</evidence>
<evidence type="ECO:0000256" key="6">
    <source>
        <dbReference type="ARBA" id="ARBA00022989"/>
    </source>
</evidence>
<dbReference type="GO" id="GO:0005886">
    <property type="term" value="C:plasma membrane"/>
    <property type="evidence" value="ECO:0007669"/>
    <property type="project" value="UniProtKB-SubCell"/>
</dbReference>
<gene>
    <name evidence="9" type="ORF">C8P63_11290</name>
</gene>
<evidence type="ECO:0000256" key="2">
    <source>
        <dbReference type="ARBA" id="ARBA00007776"/>
    </source>
</evidence>
<keyword evidence="10" id="KW-1185">Reference proteome</keyword>
<keyword evidence="3" id="KW-1003">Cell membrane</keyword>
<feature type="transmembrane region" description="Helical" evidence="8">
    <location>
        <begin position="28"/>
        <end position="50"/>
    </location>
</feature>
<dbReference type="NCBIfam" id="TIGR03426">
    <property type="entry name" value="shape_MreD"/>
    <property type="match status" value="1"/>
</dbReference>
<keyword evidence="5" id="KW-0133">Cell shape</keyword>
<proteinExistence type="inferred from homology"/>
<comment type="subcellular location">
    <subcellularLocation>
        <location evidence="1">Cell membrane</location>
        <topology evidence="1">Multi-pass membrane protein</topology>
    </subcellularLocation>
</comment>
<dbReference type="OrthoDB" id="2678464at2"/>
<evidence type="ECO:0000313" key="9">
    <source>
        <dbReference type="EMBL" id="PTX59394.1"/>
    </source>
</evidence>
<comment type="similarity">
    <text evidence="2">Belongs to the MreD family.</text>
</comment>
<dbReference type="EMBL" id="QBKR01000012">
    <property type="protein sequence ID" value="PTX59394.1"/>
    <property type="molecule type" value="Genomic_DNA"/>
</dbReference>
<keyword evidence="4 8" id="KW-0812">Transmembrane</keyword>
<dbReference type="AlphaFoldDB" id="A0A2T6BTK7"/>
<evidence type="ECO:0000256" key="4">
    <source>
        <dbReference type="ARBA" id="ARBA00022692"/>
    </source>
</evidence>
<evidence type="ECO:0000256" key="8">
    <source>
        <dbReference type="SAM" id="Phobius"/>
    </source>
</evidence>
<evidence type="ECO:0000256" key="7">
    <source>
        <dbReference type="ARBA" id="ARBA00023136"/>
    </source>
</evidence>
<name>A0A2T6BTK7_9BACL</name>
<reference evidence="9 10" key="1">
    <citation type="submission" date="2018-04" db="EMBL/GenBank/DDBJ databases">
        <title>Genomic Encyclopedia of Archaeal and Bacterial Type Strains, Phase II (KMG-II): from individual species to whole genera.</title>
        <authorList>
            <person name="Goeker M."/>
        </authorList>
    </citation>
    <scope>NUCLEOTIDE SEQUENCE [LARGE SCALE GENOMIC DNA]</scope>
    <source>
        <strain evidence="9 10">DSM 45787</strain>
    </source>
</reference>
<dbReference type="Proteomes" id="UP000244240">
    <property type="component" value="Unassembled WGS sequence"/>
</dbReference>
<dbReference type="GO" id="GO:0008360">
    <property type="term" value="P:regulation of cell shape"/>
    <property type="evidence" value="ECO:0007669"/>
    <property type="project" value="UniProtKB-KW"/>
</dbReference>
<protein>
    <submittedName>
        <fullName evidence="9">Rod shape-determining protein MreD</fullName>
    </submittedName>
</protein>
<evidence type="ECO:0000313" key="10">
    <source>
        <dbReference type="Proteomes" id="UP000244240"/>
    </source>
</evidence>
<keyword evidence="6 8" id="KW-1133">Transmembrane helix</keyword>
<dbReference type="InterPro" id="IPR007227">
    <property type="entry name" value="Cell_shape_determining_MreD"/>
</dbReference>
<sequence>MAVWLLTGFLSFLFLLEGTVLQELAPQAWGLPVVWIPQLVASGVIILSLYRGRKSGLRFGLCFGLLHDVVYGQAVGIYAFSTAATGYTAGLISRQFFSGPGVALLATGLCQAFHLLLSFGWFRLFNITELPWMEALIFHILPSVLINIVVAYPVYRGVRWMIRRTHPRSVQLFD</sequence>
<accession>A0A2T6BTK7</accession>
<feature type="transmembrane region" description="Helical" evidence="8">
    <location>
        <begin position="102"/>
        <end position="124"/>
    </location>
</feature>
<evidence type="ECO:0000256" key="5">
    <source>
        <dbReference type="ARBA" id="ARBA00022960"/>
    </source>
</evidence>
<keyword evidence="7 8" id="KW-0472">Membrane</keyword>
<comment type="caution">
    <text evidence="9">The sequence shown here is derived from an EMBL/GenBank/DDBJ whole genome shotgun (WGS) entry which is preliminary data.</text>
</comment>
<dbReference type="Pfam" id="PF04093">
    <property type="entry name" value="MreD"/>
    <property type="match status" value="1"/>
</dbReference>
<dbReference type="RefSeq" id="WP_108023718.1">
    <property type="nucleotide sequence ID" value="NZ_QBKR01000012.1"/>
</dbReference>
<organism evidence="9 10">
    <name type="scientific">Melghirimyces profundicolus</name>
    <dbReference type="NCBI Taxonomy" id="1242148"/>
    <lineage>
        <taxon>Bacteria</taxon>
        <taxon>Bacillati</taxon>
        <taxon>Bacillota</taxon>
        <taxon>Bacilli</taxon>
        <taxon>Bacillales</taxon>
        <taxon>Thermoactinomycetaceae</taxon>
        <taxon>Melghirimyces</taxon>
    </lineage>
</organism>
<evidence type="ECO:0000256" key="3">
    <source>
        <dbReference type="ARBA" id="ARBA00022475"/>
    </source>
</evidence>
<feature type="transmembrane region" description="Helical" evidence="8">
    <location>
        <begin position="136"/>
        <end position="155"/>
    </location>
</feature>